<evidence type="ECO:0000256" key="2">
    <source>
        <dbReference type="SAM" id="SignalP"/>
    </source>
</evidence>
<dbReference type="HOGENOM" id="CLU_064499_0_0_11"/>
<proteinExistence type="predicted"/>
<protein>
    <recommendedName>
        <fullName evidence="5">Tat pathway signal sequence domain protein</fullName>
    </recommendedName>
</protein>
<evidence type="ECO:0000313" key="3">
    <source>
        <dbReference type="EMBL" id="ADD41636.1"/>
    </source>
</evidence>
<dbReference type="STRING" id="446470.Snas_1940"/>
<dbReference type="eggNOG" id="ENOG50313CI">
    <property type="taxonomic scope" value="Bacteria"/>
</dbReference>
<dbReference type="OrthoDB" id="3612157at2"/>
<accession>D3PZG2</accession>
<feature type="compositionally biased region" description="Basic and acidic residues" evidence="1">
    <location>
        <begin position="62"/>
        <end position="71"/>
    </location>
</feature>
<evidence type="ECO:0008006" key="5">
    <source>
        <dbReference type="Google" id="ProtNLM"/>
    </source>
</evidence>
<keyword evidence="4" id="KW-1185">Reference proteome</keyword>
<sequence length="266" mass="29627">MSASISRRSLLAATGVTVAAAGLAYTTAEASTVGKAEWQERWAPDPGSDGLDAFEGVEDDRADSHPDGQPHIYVEDDAYRFNMHMEDVDSHTDRQRQEVKGMRTPAGGDFLVIEPGSTWRLNYQVFIPETLLATKTFTHITQLYSPKIGPAMMISLRRVDGVETMELKDHPQDILVERTELAPLKERWIDIELEILAGDAPDGAVRWVVKDGSQTIVDVSKDGLGTSLEGVRIRPKWGIYRSLEDDTGSLRDCHLLMRGMRAYEQV</sequence>
<dbReference type="AlphaFoldDB" id="D3PZG2"/>
<dbReference type="InterPro" id="IPR006311">
    <property type="entry name" value="TAT_signal"/>
</dbReference>
<organism evidence="3 4">
    <name type="scientific">Stackebrandtia nassauensis (strain DSM 44728 / CIP 108903 / NRRL B-16338 / NBRC 102104 / LLR-40K-21)</name>
    <dbReference type="NCBI Taxonomy" id="446470"/>
    <lineage>
        <taxon>Bacteria</taxon>
        <taxon>Bacillati</taxon>
        <taxon>Actinomycetota</taxon>
        <taxon>Actinomycetes</taxon>
        <taxon>Glycomycetales</taxon>
        <taxon>Glycomycetaceae</taxon>
        <taxon>Stackebrandtia</taxon>
    </lineage>
</organism>
<reference evidence="3 4" key="1">
    <citation type="journal article" date="2009" name="Stand. Genomic Sci.">
        <title>Complete genome sequence of Stackebrandtia nassauensis type strain (LLR-40K-21).</title>
        <authorList>
            <person name="Munk C."/>
            <person name="Lapidus A."/>
            <person name="Copeland A."/>
            <person name="Jando M."/>
            <person name="Mayilraj S."/>
            <person name="Glavina Del Rio T."/>
            <person name="Nolan M."/>
            <person name="Chen F."/>
            <person name="Lucas S."/>
            <person name="Tice H."/>
            <person name="Cheng J.F."/>
            <person name="Han C."/>
            <person name="Detter J.C."/>
            <person name="Bruce D."/>
            <person name="Goodwin L."/>
            <person name="Chain P."/>
            <person name="Pitluck S."/>
            <person name="Goker M."/>
            <person name="Ovchinikova G."/>
            <person name="Pati A."/>
            <person name="Ivanova N."/>
            <person name="Mavromatis K."/>
            <person name="Chen A."/>
            <person name="Palaniappan K."/>
            <person name="Land M."/>
            <person name="Hauser L."/>
            <person name="Chang Y.J."/>
            <person name="Jeffries C.D."/>
            <person name="Bristow J."/>
            <person name="Eisen J.A."/>
            <person name="Markowitz V."/>
            <person name="Hugenholtz P."/>
            <person name="Kyrpides N.C."/>
            <person name="Klenk H.P."/>
        </authorList>
    </citation>
    <scope>NUCLEOTIDE SEQUENCE [LARGE SCALE GENOMIC DNA]</scope>
    <source>
        <strain evidence="4">DSM 44728 / CIP 108903 / NRRL B-16338 / NBRC 102104 / LLR-40K-21</strain>
    </source>
</reference>
<keyword evidence="2" id="KW-0732">Signal</keyword>
<evidence type="ECO:0000256" key="1">
    <source>
        <dbReference type="SAM" id="MobiDB-lite"/>
    </source>
</evidence>
<dbReference type="RefSeq" id="WP_013017207.1">
    <property type="nucleotide sequence ID" value="NC_013947.1"/>
</dbReference>
<feature type="chain" id="PRO_5003048725" description="Tat pathway signal sequence domain protein" evidence="2">
    <location>
        <begin position="31"/>
        <end position="266"/>
    </location>
</feature>
<feature type="signal peptide" evidence="2">
    <location>
        <begin position="1"/>
        <end position="30"/>
    </location>
</feature>
<dbReference type="KEGG" id="sna:Snas_1940"/>
<gene>
    <name evidence="3" type="ordered locus">Snas_1940</name>
</gene>
<feature type="region of interest" description="Disordered" evidence="1">
    <location>
        <begin position="40"/>
        <end position="71"/>
    </location>
</feature>
<dbReference type="Gene3D" id="2.60.120.200">
    <property type="match status" value="1"/>
</dbReference>
<dbReference type="EMBL" id="CP001778">
    <property type="protein sequence ID" value="ADD41636.1"/>
    <property type="molecule type" value="Genomic_DNA"/>
</dbReference>
<dbReference type="PROSITE" id="PS51318">
    <property type="entry name" value="TAT"/>
    <property type="match status" value="1"/>
</dbReference>
<name>D3PZG2_STANL</name>
<dbReference type="Proteomes" id="UP000000844">
    <property type="component" value="Chromosome"/>
</dbReference>
<evidence type="ECO:0000313" key="4">
    <source>
        <dbReference type="Proteomes" id="UP000000844"/>
    </source>
</evidence>